<protein>
    <recommendedName>
        <fullName evidence="4">Transmembrane protein</fullName>
    </recommendedName>
</protein>
<dbReference type="Proteomes" id="UP000663843">
    <property type="component" value="Unassembled WGS sequence"/>
</dbReference>
<evidence type="ECO:0008006" key="4">
    <source>
        <dbReference type="Google" id="ProtNLM"/>
    </source>
</evidence>
<evidence type="ECO:0000256" key="1">
    <source>
        <dbReference type="SAM" id="Phobius"/>
    </source>
</evidence>
<feature type="transmembrane region" description="Helical" evidence="1">
    <location>
        <begin position="36"/>
        <end position="56"/>
    </location>
</feature>
<dbReference type="EMBL" id="CAJMWT010004684">
    <property type="protein sequence ID" value="CAE6494457.1"/>
    <property type="molecule type" value="Genomic_DNA"/>
</dbReference>
<evidence type="ECO:0000313" key="2">
    <source>
        <dbReference type="EMBL" id="CAE6494457.1"/>
    </source>
</evidence>
<organism evidence="2 3">
    <name type="scientific">Rhizoctonia solani</name>
    <dbReference type="NCBI Taxonomy" id="456999"/>
    <lineage>
        <taxon>Eukaryota</taxon>
        <taxon>Fungi</taxon>
        <taxon>Dikarya</taxon>
        <taxon>Basidiomycota</taxon>
        <taxon>Agaricomycotina</taxon>
        <taxon>Agaricomycetes</taxon>
        <taxon>Cantharellales</taxon>
        <taxon>Ceratobasidiaceae</taxon>
        <taxon>Rhizoctonia</taxon>
    </lineage>
</organism>
<gene>
    <name evidence="2" type="ORF">RDB_LOCUS132907</name>
</gene>
<feature type="transmembrane region" description="Helical" evidence="1">
    <location>
        <begin position="148"/>
        <end position="169"/>
    </location>
</feature>
<feature type="transmembrane region" description="Helical" evidence="1">
    <location>
        <begin position="181"/>
        <end position="202"/>
    </location>
</feature>
<dbReference type="AlphaFoldDB" id="A0A8H3CQS0"/>
<sequence>MMLSNGRYPPTASQTHPPLLTYTLVTHLPNSIMPTFSRIASLIVFLLSLSLVSFALPTPSSYSDEGQDILVPGRNSNNVLHLLINLEGKIKQPIKLIAEAKTYPEVRAQVEAVVEYLEECNNAVLAASKLGKVNDSTKREIASKAASIISMIVQACLGVSLRLGWFLIFDMFAKIDVCLNVLITNLGACSGGLVALIANTIASSSTQLLISLNFNQSISALAIKGL</sequence>
<reference evidence="2" key="1">
    <citation type="submission" date="2021-01" db="EMBL/GenBank/DDBJ databases">
        <authorList>
            <person name="Kaushik A."/>
        </authorList>
    </citation>
    <scope>NUCLEOTIDE SEQUENCE</scope>
    <source>
        <strain evidence="2">AG2-2IIIB</strain>
    </source>
</reference>
<keyword evidence="1" id="KW-0812">Transmembrane</keyword>
<proteinExistence type="predicted"/>
<evidence type="ECO:0000313" key="3">
    <source>
        <dbReference type="Proteomes" id="UP000663843"/>
    </source>
</evidence>
<name>A0A8H3CQS0_9AGAM</name>
<comment type="caution">
    <text evidence="2">The sequence shown here is derived from an EMBL/GenBank/DDBJ whole genome shotgun (WGS) entry which is preliminary data.</text>
</comment>
<keyword evidence="1" id="KW-0472">Membrane</keyword>
<accession>A0A8H3CQS0</accession>
<keyword evidence="1" id="KW-1133">Transmembrane helix</keyword>